<dbReference type="EMBL" id="JAGIZA010000019">
    <property type="protein sequence ID" value="MBP0495662.1"/>
    <property type="molecule type" value="Genomic_DNA"/>
</dbReference>
<evidence type="ECO:0000256" key="1">
    <source>
        <dbReference type="SAM" id="MobiDB-lite"/>
    </source>
</evidence>
<dbReference type="Proteomes" id="UP000677537">
    <property type="component" value="Unassembled WGS sequence"/>
</dbReference>
<keyword evidence="3" id="KW-1185">Reference proteome</keyword>
<protein>
    <submittedName>
        <fullName evidence="2">Uncharacterized protein</fullName>
    </submittedName>
</protein>
<evidence type="ECO:0000313" key="3">
    <source>
        <dbReference type="Proteomes" id="UP000677537"/>
    </source>
</evidence>
<dbReference type="AlphaFoldDB" id="A0A940N2R0"/>
<gene>
    <name evidence="2" type="ORF">J5Y10_22955</name>
</gene>
<feature type="compositionally biased region" description="Basic and acidic residues" evidence="1">
    <location>
        <begin position="33"/>
        <end position="51"/>
    </location>
</feature>
<dbReference type="RefSeq" id="WP_209376453.1">
    <property type="nucleotide sequence ID" value="NZ_JAGIZA010000019.1"/>
</dbReference>
<accession>A0A940N2R0</accession>
<comment type="caution">
    <text evidence="2">The sequence shown here is derived from an EMBL/GenBank/DDBJ whole genome shotgun (WGS) entry which is preliminary data.</text>
</comment>
<feature type="compositionally biased region" description="Low complexity" evidence="1">
    <location>
        <begin position="18"/>
        <end position="29"/>
    </location>
</feature>
<evidence type="ECO:0000313" key="2">
    <source>
        <dbReference type="EMBL" id="MBP0495662.1"/>
    </source>
</evidence>
<reference evidence="2" key="1">
    <citation type="submission" date="2021-03" db="EMBL/GenBank/DDBJ databases">
        <authorList>
            <person name="So Y."/>
        </authorList>
    </citation>
    <scope>NUCLEOTIDE SEQUENCE</scope>
    <source>
        <strain evidence="2">SG15</strain>
    </source>
</reference>
<feature type="compositionally biased region" description="Basic and acidic residues" evidence="1">
    <location>
        <begin position="1"/>
        <end position="15"/>
    </location>
</feature>
<proteinExistence type="predicted"/>
<organism evidence="2 3">
    <name type="scientific">Roseomonas indoligenes</name>
    <dbReference type="NCBI Taxonomy" id="2820811"/>
    <lineage>
        <taxon>Bacteria</taxon>
        <taxon>Pseudomonadati</taxon>
        <taxon>Pseudomonadota</taxon>
        <taxon>Alphaproteobacteria</taxon>
        <taxon>Acetobacterales</taxon>
        <taxon>Roseomonadaceae</taxon>
        <taxon>Roseomonas</taxon>
    </lineage>
</organism>
<feature type="region of interest" description="Disordered" evidence="1">
    <location>
        <begin position="1"/>
        <end position="68"/>
    </location>
</feature>
<name>A0A940N2R0_9PROT</name>
<sequence length="68" mass="7080">MAQGSKGRDAGHDPGDSVPPGVAPVNPVPLTEEDLKVKRKLEELGGGKPIERGPQGQAETDGPERIGR</sequence>